<feature type="non-terminal residue" evidence="1">
    <location>
        <position position="78"/>
    </location>
</feature>
<dbReference type="EMBL" id="BARU01030698">
    <property type="protein sequence ID" value="GAH66217.1"/>
    <property type="molecule type" value="Genomic_DNA"/>
</dbReference>
<name>X1H9Z5_9ZZZZ</name>
<comment type="caution">
    <text evidence="1">The sequence shown here is derived from an EMBL/GenBank/DDBJ whole genome shotgun (WGS) entry which is preliminary data.</text>
</comment>
<sequence>MTNKQEESQNKEEGYEVDKKVISGLIKKALKEVEGIYAVKRGLWGEGIKIEYLQEGIGLSLQLIIKEGNAIPQLVEET</sequence>
<proteinExistence type="predicted"/>
<dbReference type="AlphaFoldDB" id="X1H9Z5"/>
<organism evidence="1">
    <name type="scientific">marine sediment metagenome</name>
    <dbReference type="NCBI Taxonomy" id="412755"/>
    <lineage>
        <taxon>unclassified sequences</taxon>
        <taxon>metagenomes</taxon>
        <taxon>ecological metagenomes</taxon>
    </lineage>
</organism>
<reference evidence="1" key="1">
    <citation type="journal article" date="2014" name="Front. Microbiol.">
        <title>High frequency of phylogenetically diverse reductive dehalogenase-homologous genes in deep subseafloor sedimentary metagenomes.</title>
        <authorList>
            <person name="Kawai M."/>
            <person name="Futagami T."/>
            <person name="Toyoda A."/>
            <person name="Takaki Y."/>
            <person name="Nishi S."/>
            <person name="Hori S."/>
            <person name="Arai W."/>
            <person name="Tsubouchi T."/>
            <person name="Morono Y."/>
            <person name="Uchiyama I."/>
            <person name="Ito T."/>
            <person name="Fujiyama A."/>
            <person name="Inagaki F."/>
            <person name="Takami H."/>
        </authorList>
    </citation>
    <scope>NUCLEOTIDE SEQUENCE</scope>
    <source>
        <strain evidence="1">Expedition CK06-06</strain>
    </source>
</reference>
<protein>
    <submittedName>
        <fullName evidence="1">Uncharacterized protein</fullName>
    </submittedName>
</protein>
<accession>X1H9Z5</accession>
<gene>
    <name evidence="1" type="ORF">S03H2_48668</name>
</gene>
<evidence type="ECO:0000313" key="1">
    <source>
        <dbReference type="EMBL" id="GAH66217.1"/>
    </source>
</evidence>